<sequence>MQIEKGSQTAALFVFGGEGAVYGFAAAQASGLWRLPVREERGGVRHLMVNYAA</sequence>
<reference evidence="1 2" key="1">
    <citation type="journal article" date="2022" name="J Glob Antimicrob Resist">
        <title>First complete genome of a multidrug resistant strain of the novel human pathogen Kalamiella piersonii (GABEKP28) identified in human saliva.</title>
        <authorList>
            <person name="McDonagh F."/>
            <person name="Singh N.K."/>
            <person name="Venkateswaran K."/>
            <person name="Lonappan A.M."/>
            <person name="Hallahan B."/>
            <person name="Tuohy A."/>
            <person name="Burke L."/>
            <person name="Kovarova A."/>
            <person name="Miliotis G."/>
        </authorList>
    </citation>
    <scope>NUCLEOTIDE SEQUENCE [LARGE SCALE GENOMIC DNA]</scope>
    <source>
        <strain evidence="1 2">GABEKP28</strain>
    </source>
</reference>
<dbReference type="KEGG" id="kpie:N5580_02770"/>
<accession>A0AAJ5QJU9</accession>
<organism evidence="1 2">
    <name type="scientific">Pantoea piersonii</name>
    <dbReference type="NCBI Taxonomy" id="2364647"/>
    <lineage>
        <taxon>Bacteria</taxon>
        <taxon>Pseudomonadati</taxon>
        <taxon>Pseudomonadota</taxon>
        <taxon>Gammaproteobacteria</taxon>
        <taxon>Enterobacterales</taxon>
        <taxon>Erwiniaceae</taxon>
        <taxon>Pantoea</taxon>
    </lineage>
</organism>
<name>A0AAJ5QJU9_9GAMM</name>
<dbReference type="RefSeq" id="WP_269949850.1">
    <property type="nucleotide sequence ID" value="NZ_CP104758.1"/>
</dbReference>
<proteinExistence type="predicted"/>
<dbReference type="AlphaFoldDB" id="A0AAJ5QJU9"/>
<gene>
    <name evidence="1" type="ORF">N5580_02770</name>
</gene>
<evidence type="ECO:0000313" key="2">
    <source>
        <dbReference type="Proteomes" id="UP001211544"/>
    </source>
</evidence>
<keyword evidence="2" id="KW-1185">Reference proteome</keyword>
<evidence type="ECO:0000313" key="1">
    <source>
        <dbReference type="EMBL" id="WBG91503.1"/>
    </source>
</evidence>
<protein>
    <submittedName>
        <fullName evidence="1">Uncharacterized protein</fullName>
    </submittedName>
</protein>
<dbReference type="Proteomes" id="UP001211544">
    <property type="component" value="Chromosome"/>
</dbReference>
<dbReference type="EMBL" id="CP104758">
    <property type="protein sequence ID" value="WBG91503.1"/>
    <property type="molecule type" value="Genomic_DNA"/>
</dbReference>